<dbReference type="Proteomes" id="UP000197679">
    <property type="component" value="Chromosome"/>
</dbReference>
<dbReference type="Pfam" id="PF22594">
    <property type="entry name" value="GTP-eEF1A_C"/>
    <property type="match status" value="1"/>
</dbReference>
<feature type="domain" description="Tr-type G" evidence="10">
    <location>
        <begin position="4"/>
        <end position="221"/>
    </location>
</feature>
<dbReference type="SUPFAM" id="SSF52540">
    <property type="entry name" value="P-loop containing nucleoside triphosphate hydrolases"/>
    <property type="match status" value="1"/>
</dbReference>
<name>A0A218NM61_9ARCH</name>
<dbReference type="Pfam" id="PF00009">
    <property type="entry name" value="GTP_EFTU"/>
    <property type="match status" value="1"/>
</dbReference>
<dbReference type="SUPFAM" id="SSF50447">
    <property type="entry name" value="Translation proteins"/>
    <property type="match status" value="1"/>
</dbReference>
<keyword evidence="4 9" id="KW-0547">Nucleotide-binding</keyword>
<dbReference type="NCBIfam" id="NF008969">
    <property type="entry name" value="PRK12317.1"/>
    <property type="match status" value="1"/>
</dbReference>
<dbReference type="CDD" id="cd03693">
    <property type="entry name" value="EF1_alpha_II"/>
    <property type="match status" value="1"/>
</dbReference>
<dbReference type="NCBIfam" id="TIGR00231">
    <property type="entry name" value="small_GTP"/>
    <property type="match status" value="1"/>
</dbReference>
<keyword evidence="9" id="KW-0378">Hydrolase</keyword>
<evidence type="ECO:0000256" key="9">
    <source>
        <dbReference type="HAMAP-Rule" id="MF_00118"/>
    </source>
</evidence>
<evidence type="ECO:0000259" key="10">
    <source>
        <dbReference type="PROSITE" id="PS51722"/>
    </source>
</evidence>
<evidence type="ECO:0000256" key="3">
    <source>
        <dbReference type="ARBA" id="ARBA00022723"/>
    </source>
</evidence>
<dbReference type="KEGG" id="marh:Mia14_0223"/>
<dbReference type="Pfam" id="PF03144">
    <property type="entry name" value="GTP_EFTU_D2"/>
    <property type="match status" value="1"/>
</dbReference>
<keyword evidence="8 9" id="KW-0342">GTP-binding</keyword>
<comment type="function">
    <text evidence="9">GTP hydrolase that promotes the GTP-dependent binding of aminoacyl-tRNA to the A-site of ribosomes during protein biosynthesis.</text>
</comment>
<organism evidence="11 12">
    <name type="scientific">Candidatus Mancarchaeum acidiphilum</name>
    <dbReference type="NCBI Taxonomy" id="1920749"/>
    <lineage>
        <taxon>Archaea</taxon>
        <taxon>Candidatus Micrarchaeota</taxon>
        <taxon>Candidatus Mancarchaeum</taxon>
    </lineage>
</organism>
<keyword evidence="5 9" id="KW-0251">Elongation factor</keyword>
<evidence type="ECO:0000256" key="7">
    <source>
        <dbReference type="ARBA" id="ARBA00022917"/>
    </source>
</evidence>
<dbReference type="EC" id="3.6.5.3" evidence="9"/>
<keyword evidence="7 9" id="KW-0648">Protein biosynthesis</keyword>
<dbReference type="NCBIfam" id="TIGR00483">
    <property type="entry name" value="EF-1_alpha"/>
    <property type="match status" value="1"/>
</dbReference>
<keyword evidence="6 9" id="KW-0460">Magnesium</keyword>
<dbReference type="RefSeq" id="WP_088819722.1">
    <property type="nucleotide sequence ID" value="NZ_CP019964.1"/>
</dbReference>
<comment type="catalytic activity">
    <reaction evidence="9">
        <text>GTP + H2O = GDP + phosphate + H(+)</text>
        <dbReference type="Rhea" id="RHEA:19669"/>
        <dbReference type="ChEBI" id="CHEBI:15377"/>
        <dbReference type="ChEBI" id="CHEBI:15378"/>
        <dbReference type="ChEBI" id="CHEBI:37565"/>
        <dbReference type="ChEBI" id="CHEBI:43474"/>
        <dbReference type="ChEBI" id="CHEBI:58189"/>
        <dbReference type="EC" id="3.6.5.3"/>
    </reaction>
</comment>
<dbReference type="GO" id="GO:0003924">
    <property type="term" value="F:GTPase activity"/>
    <property type="evidence" value="ECO:0007669"/>
    <property type="project" value="UniProtKB-UniRule"/>
</dbReference>
<dbReference type="GO" id="GO:0003746">
    <property type="term" value="F:translation elongation factor activity"/>
    <property type="evidence" value="ECO:0007669"/>
    <property type="project" value="UniProtKB-UniRule"/>
</dbReference>
<evidence type="ECO:0000256" key="1">
    <source>
        <dbReference type="ARBA" id="ARBA00004496"/>
    </source>
</evidence>
<dbReference type="PANTHER" id="PTHR23115">
    <property type="entry name" value="TRANSLATION FACTOR"/>
    <property type="match status" value="1"/>
</dbReference>
<evidence type="ECO:0000256" key="8">
    <source>
        <dbReference type="ARBA" id="ARBA00023134"/>
    </source>
</evidence>
<dbReference type="PRINTS" id="PR00315">
    <property type="entry name" value="ELONGATNFCT"/>
</dbReference>
<comment type="subcellular location">
    <subcellularLocation>
        <location evidence="1 9">Cytoplasm</location>
    </subcellularLocation>
</comment>
<dbReference type="HAMAP" id="MF_00118_A">
    <property type="entry name" value="EF_Tu_A"/>
    <property type="match status" value="1"/>
</dbReference>
<sequence>MSDKPHLNLIFIGHVDHGKSTTVGRLLYETHVITDRDIARYKELTQQLNKPTFEFAFVMDQLKEERERGITIDIMHKDFNTDKYYFTIIDAPGHKDFVKNMITGASQADAAVLVVSAVNGIQPQTREHAILASVLGIGQMIIGINKMDAANFEQAKFEETKKSVLDMLKSLGYQNLDKIQVVPYSALTGDNVAAKSDKLPWYNGATLLQSLDNLVVPSKPVDKPLRLPIQDVYNIPGFGTVPVGRVETGVMKPGDSIVIMPSGIKTDVKSIQEHYTDLPKAEPGDNVGFNIKGVDRKDIHRGDVVGPSSNPPAVIADFTALVTILHHPNVITKGYTPVFHIHTAQVACTFIELLEKKDPKTGETLEKNPTTIKQGDIAIVKIKPTKPLSAEKFSDFAPLGRFAIRDMGETVGAGKILDITPAAPKK</sequence>
<dbReference type="OrthoDB" id="371718at2157"/>
<dbReference type="FunFam" id="2.40.30.10:FF:000003">
    <property type="entry name" value="Elongation factor 1-alpha"/>
    <property type="match status" value="1"/>
</dbReference>
<evidence type="ECO:0000256" key="2">
    <source>
        <dbReference type="ARBA" id="ARBA00022490"/>
    </source>
</evidence>
<accession>A0A218NM61</accession>
<dbReference type="GO" id="GO:0005737">
    <property type="term" value="C:cytoplasm"/>
    <property type="evidence" value="ECO:0007669"/>
    <property type="project" value="UniProtKB-SubCell"/>
</dbReference>
<dbReference type="EMBL" id="CP019964">
    <property type="protein sequence ID" value="ASI13557.1"/>
    <property type="molecule type" value="Genomic_DNA"/>
</dbReference>
<dbReference type="SUPFAM" id="SSF50465">
    <property type="entry name" value="EF-Tu/eEF-1alpha/eIF2-gamma C-terminal domain"/>
    <property type="match status" value="1"/>
</dbReference>
<feature type="binding site" evidence="9">
    <location>
        <begin position="90"/>
        <end position="94"/>
    </location>
    <ligand>
        <name>GTP</name>
        <dbReference type="ChEBI" id="CHEBI:37565"/>
    </ligand>
</feature>
<dbReference type="InterPro" id="IPR004161">
    <property type="entry name" value="EFTu-like_2"/>
</dbReference>
<dbReference type="GeneID" id="33313781"/>
<dbReference type="InterPro" id="IPR005225">
    <property type="entry name" value="Small_GTP-bd"/>
</dbReference>
<dbReference type="FunFam" id="2.40.30.10:FF:000005">
    <property type="entry name" value="Elongation factor 1-alpha"/>
    <property type="match status" value="1"/>
</dbReference>
<dbReference type="AlphaFoldDB" id="A0A218NM61"/>
<dbReference type="CDD" id="cd03705">
    <property type="entry name" value="EF1_alpha_III"/>
    <property type="match status" value="1"/>
</dbReference>
<keyword evidence="3 9" id="KW-0479">Metal-binding</keyword>
<gene>
    <name evidence="9" type="primary">tuf</name>
    <name evidence="11" type="ORF">Mia14_0223</name>
</gene>
<dbReference type="InterPro" id="IPR004539">
    <property type="entry name" value="Transl_elong_EF1A_euk/arc"/>
</dbReference>
<evidence type="ECO:0000256" key="6">
    <source>
        <dbReference type="ARBA" id="ARBA00022842"/>
    </source>
</evidence>
<dbReference type="InterPro" id="IPR027417">
    <property type="entry name" value="P-loop_NTPase"/>
</dbReference>
<dbReference type="PROSITE" id="PS51722">
    <property type="entry name" value="G_TR_2"/>
    <property type="match status" value="1"/>
</dbReference>
<dbReference type="Gene3D" id="3.40.50.300">
    <property type="entry name" value="P-loop containing nucleotide triphosphate hydrolases"/>
    <property type="match status" value="1"/>
</dbReference>
<proteinExistence type="inferred from homology"/>
<comment type="similarity">
    <text evidence="9">Belongs to the TRAFAC class translation factor GTPase superfamily. Classic translation factor GTPase family. EF-Tu/EF-1A subfamily.</text>
</comment>
<dbReference type="InterPro" id="IPR050100">
    <property type="entry name" value="TRAFAC_GTPase_members"/>
</dbReference>
<dbReference type="GO" id="GO:0005525">
    <property type="term" value="F:GTP binding"/>
    <property type="evidence" value="ECO:0007669"/>
    <property type="project" value="UniProtKB-UniRule"/>
</dbReference>
<dbReference type="InterPro" id="IPR009001">
    <property type="entry name" value="Transl_elong_EF1A/Init_IF2_C"/>
</dbReference>
<dbReference type="InterPro" id="IPR054696">
    <property type="entry name" value="GTP-eEF1A_C"/>
</dbReference>
<keyword evidence="12" id="KW-1185">Reference proteome</keyword>
<dbReference type="InterPro" id="IPR000795">
    <property type="entry name" value="T_Tr_GTP-bd_dom"/>
</dbReference>
<dbReference type="GO" id="GO:0000287">
    <property type="term" value="F:magnesium ion binding"/>
    <property type="evidence" value="ECO:0007669"/>
    <property type="project" value="UniProtKB-UniRule"/>
</dbReference>
<evidence type="ECO:0000313" key="11">
    <source>
        <dbReference type="EMBL" id="ASI13557.1"/>
    </source>
</evidence>
<dbReference type="InterPro" id="IPR009000">
    <property type="entry name" value="Transl_B-barrel_sf"/>
</dbReference>
<feature type="binding site" evidence="9">
    <location>
        <begin position="13"/>
        <end position="20"/>
    </location>
    <ligand>
        <name>GTP</name>
        <dbReference type="ChEBI" id="CHEBI:37565"/>
    </ligand>
</feature>
<feature type="binding site" evidence="9">
    <location>
        <position position="20"/>
    </location>
    <ligand>
        <name>Mg(2+)</name>
        <dbReference type="ChEBI" id="CHEBI:18420"/>
    </ligand>
</feature>
<evidence type="ECO:0000256" key="5">
    <source>
        <dbReference type="ARBA" id="ARBA00022768"/>
    </source>
</evidence>
<keyword evidence="2 9" id="KW-0963">Cytoplasm</keyword>
<evidence type="ECO:0000313" key="12">
    <source>
        <dbReference type="Proteomes" id="UP000197679"/>
    </source>
</evidence>
<dbReference type="Gene3D" id="2.40.30.10">
    <property type="entry name" value="Translation factors"/>
    <property type="match status" value="2"/>
</dbReference>
<dbReference type="CDD" id="cd01883">
    <property type="entry name" value="EF1_alpha"/>
    <property type="match status" value="1"/>
</dbReference>
<evidence type="ECO:0000256" key="4">
    <source>
        <dbReference type="ARBA" id="ARBA00022741"/>
    </source>
</evidence>
<feature type="binding site" evidence="9">
    <location>
        <begin position="145"/>
        <end position="148"/>
    </location>
    <ligand>
        <name>GTP</name>
        <dbReference type="ChEBI" id="CHEBI:37565"/>
    </ligand>
</feature>
<reference evidence="11 12" key="1">
    <citation type="journal article" date="2017" name="Nat. Commun.">
        <title>'ARMAN' archaea depend on association with euryarchaeal host in culture and in situ.</title>
        <authorList>
            <person name="Golyshina O."/>
            <person name="Toshchakov S."/>
            <person name="Makarova K."/>
            <person name="Gavrilov S."/>
            <person name="Korzhenkov A."/>
            <person name="La Cono V."/>
            <person name="Arcadi E."/>
            <person name="Nechitaylo T."/>
            <person name="Ferrer M."/>
            <person name="Kublanov I."/>
            <person name="Wolf Y."/>
            <person name="Yakimov M."/>
            <person name="Golyshin P."/>
            <person name="Slesarev A."/>
            <person name="Kozyavkin S."/>
        </authorList>
    </citation>
    <scope>NUCLEOTIDE SEQUENCE [LARGE SCALE GENOMIC DNA]</scope>
    <source>
        <strain evidence="11 12">Mia14</strain>
    </source>
</reference>
<protein>
    <recommendedName>
        <fullName evidence="9">Elongation factor 1-alpha</fullName>
        <shortName evidence="9">EF-1-alpha</shortName>
        <ecNumber evidence="9">3.6.5.3</ecNumber>
    </recommendedName>
    <alternativeName>
        <fullName evidence="9">Elongation factor Tu</fullName>
        <shortName evidence="9">EF-Tu</shortName>
    </alternativeName>
</protein>